<comment type="caution">
    <text evidence="8">The sequence shown here is derived from an EMBL/GenBank/DDBJ whole genome shotgun (WGS) entry which is preliminary data.</text>
</comment>
<dbReference type="SMART" id="SM00134">
    <property type="entry name" value="LU"/>
    <property type="match status" value="1"/>
</dbReference>
<evidence type="ECO:0000259" key="7">
    <source>
        <dbReference type="SMART" id="SM00134"/>
    </source>
</evidence>
<feature type="chain" id="PRO_5043809735" description="UPAR/Ly6 domain-containing protein" evidence="6">
    <location>
        <begin position="21"/>
        <end position="123"/>
    </location>
</feature>
<name>A0AAV7V6A4_PLEWA</name>
<dbReference type="AlphaFoldDB" id="A0AAV7V6A4"/>
<proteinExistence type="predicted"/>
<gene>
    <name evidence="8" type="ORF">NDU88_005093</name>
</gene>
<accession>A0AAV7V6A4</accession>
<dbReference type="EMBL" id="JANPWB010000004">
    <property type="protein sequence ID" value="KAJ1195825.1"/>
    <property type="molecule type" value="Genomic_DNA"/>
</dbReference>
<dbReference type="InterPro" id="IPR051110">
    <property type="entry name" value="Ly-6/neurotoxin-like_GPI-ap"/>
</dbReference>
<evidence type="ECO:0000256" key="4">
    <source>
        <dbReference type="ARBA" id="ARBA00023136"/>
    </source>
</evidence>
<feature type="signal peptide" evidence="6">
    <location>
        <begin position="1"/>
        <end position="20"/>
    </location>
</feature>
<evidence type="ECO:0000256" key="6">
    <source>
        <dbReference type="SAM" id="SignalP"/>
    </source>
</evidence>
<keyword evidence="9" id="KW-1185">Reference proteome</keyword>
<dbReference type="Proteomes" id="UP001066276">
    <property type="component" value="Chromosome 2_2"/>
</dbReference>
<dbReference type="InterPro" id="IPR035076">
    <property type="entry name" value="Toxin/TOLIP"/>
</dbReference>
<dbReference type="InterPro" id="IPR045860">
    <property type="entry name" value="Snake_toxin-like_sf"/>
</dbReference>
<keyword evidence="2" id="KW-1003">Cell membrane</keyword>
<dbReference type="SUPFAM" id="SSF57302">
    <property type="entry name" value="Snake toxin-like"/>
    <property type="match status" value="1"/>
</dbReference>
<evidence type="ECO:0000256" key="3">
    <source>
        <dbReference type="ARBA" id="ARBA00022729"/>
    </source>
</evidence>
<dbReference type="PANTHER" id="PTHR16983:SF10">
    <property type="entry name" value="PROTEIN QUIVER"/>
    <property type="match status" value="1"/>
</dbReference>
<feature type="domain" description="UPAR/Ly6" evidence="7">
    <location>
        <begin position="21"/>
        <end position="104"/>
    </location>
</feature>
<dbReference type="InterPro" id="IPR016054">
    <property type="entry name" value="LY6_UPA_recep-like"/>
</dbReference>
<dbReference type="Pfam" id="PF00087">
    <property type="entry name" value="Toxin_TOLIP"/>
    <property type="match status" value="1"/>
</dbReference>
<reference evidence="8" key="1">
    <citation type="journal article" date="2022" name="bioRxiv">
        <title>Sequencing and chromosome-scale assembly of the giantPleurodeles waltlgenome.</title>
        <authorList>
            <person name="Brown T."/>
            <person name="Elewa A."/>
            <person name="Iarovenko S."/>
            <person name="Subramanian E."/>
            <person name="Araus A.J."/>
            <person name="Petzold A."/>
            <person name="Susuki M."/>
            <person name="Suzuki K.-i.T."/>
            <person name="Hayashi T."/>
            <person name="Toyoda A."/>
            <person name="Oliveira C."/>
            <person name="Osipova E."/>
            <person name="Leigh N.D."/>
            <person name="Simon A."/>
            <person name="Yun M.H."/>
        </authorList>
    </citation>
    <scope>NUCLEOTIDE SEQUENCE</scope>
    <source>
        <strain evidence="8">20211129_DDA</strain>
        <tissue evidence="8">Liver</tissue>
    </source>
</reference>
<keyword evidence="4" id="KW-0472">Membrane</keyword>
<protein>
    <recommendedName>
        <fullName evidence="7">UPAR/Ly6 domain-containing protein</fullName>
    </recommendedName>
</protein>
<keyword evidence="3 6" id="KW-0732">Signal</keyword>
<evidence type="ECO:0000256" key="5">
    <source>
        <dbReference type="ARBA" id="ARBA00023180"/>
    </source>
</evidence>
<evidence type="ECO:0000256" key="2">
    <source>
        <dbReference type="ARBA" id="ARBA00022475"/>
    </source>
</evidence>
<keyword evidence="5" id="KW-0325">Glycoprotein</keyword>
<evidence type="ECO:0000313" key="9">
    <source>
        <dbReference type="Proteomes" id="UP001066276"/>
    </source>
</evidence>
<dbReference type="GO" id="GO:0005886">
    <property type="term" value="C:plasma membrane"/>
    <property type="evidence" value="ECO:0007669"/>
    <property type="project" value="UniProtKB-SubCell"/>
</dbReference>
<evidence type="ECO:0000313" key="8">
    <source>
        <dbReference type="EMBL" id="KAJ1195825.1"/>
    </source>
</evidence>
<dbReference type="Gene3D" id="2.10.60.10">
    <property type="entry name" value="CD59"/>
    <property type="match status" value="1"/>
</dbReference>
<sequence length="123" mass="12390">MRCALGSLLAAALLVGLARALTCHNCVSTTQADCNTPSVCSAGQTYCFKFVGLTDIAGSLTLKGCNSTCREGPVNANGISGIFSCCTTNRCNGDANGAPGVRISYAALYAAVGVTALLLGVHP</sequence>
<evidence type="ECO:0000256" key="1">
    <source>
        <dbReference type="ARBA" id="ARBA00004236"/>
    </source>
</evidence>
<dbReference type="PANTHER" id="PTHR16983">
    <property type="entry name" value="UPAR/LY6 DOMAIN-CONTAINING PROTEIN"/>
    <property type="match status" value="1"/>
</dbReference>
<organism evidence="8 9">
    <name type="scientific">Pleurodeles waltl</name>
    <name type="common">Iberian ribbed newt</name>
    <dbReference type="NCBI Taxonomy" id="8319"/>
    <lineage>
        <taxon>Eukaryota</taxon>
        <taxon>Metazoa</taxon>
        <taxon>Chordata</taxon>
        <taxon>Craniata</taxon>
        <taxon>Vertebrata</taxon>
        <taxon>Euteleostomi</taxon>
        <taxon>Amphibia</taxon>
        <taxon>Batrachia</taxon>
        <taxon>Caudata</taxon>
        <taxon>Salamandroidea</taxon>
        <taxon>Salamandridae</taxon>
        <taxon>Pleurodelinae</taxon>
        <taxon>Pleurodeles</taxon>
    </lineage>
</organism>
<comment type="subcellular location">
    <subcellularLocation>
        <location evidence="1">Cell membrane</location>
    </subcellularLocation>
</comment>